<dbReference type="EMBL" id="KZ303534">
    <property type="protein sequence ID" value="PIA13534.1"/>
    <property type="molecule type" value="Genomic_DNA"/>
</dbReference>
<reference evidence="2 3" key="1">
    <citation type="journal article" date="2015" name="Genome Biol. Evol.">
        <title>Phylogenomic analyses indicate that early fungi evolved digesting cell walls of algal ancestors of land plants.</title>
        <authorList>
            <person name="Chang Y."/>
            <person name="Wang S."/>
            <person name="Sekimoto S."/>
            <person name="Aerts A.L."/>
            <person name="Choi C."/>
            <person name="Clum A."/>
            <person name="LaButti K.M."/>
            <person name="Lindquist E.A."/>
            <person name="Yee Ngan C."/>
            <person name="Ohm R.A."/>
            <person name="Salamov A.A."/>
            <person name="Grigoriev I.V."/>
            <person name="Spatafora J.W."/>
            <person name="Berbee M.L."/>
        </authorList>
    </citation>
    <scope>NUCLEOTIDE SEQUENCE [LARGE SCALE GENOMIC DNA]</scope>
    <source>
        <strain evidence="2 3">NRRL 1564</strain>
    </source>
</reference>
<feature type="compositionally biased region" description="Polar residues" evidence="1">
    <location>
        <begin position="309"/>
        <end position="326"/>
    </location>
</feature>
<dbReference type="Pfam" id="PF20210">
    <property type="entry name" value="Laa1_Sip1_HTR5"/>
    <property type="match status" value="1"/>
</dbReference>
<dbReference type="InterPro" id="IPR040108">
    <property type="entry name" value="Laa1/Sip1/HEATR5"/>
</dbReference>
<evidence type="ECO:0000313" key="3">
    <source>
        <dbReference type="Proteomes" id="UP000242474"/>
    </source>
</evidence>
<dbReference type="GO" id="GO:0005794">
    <property type="term" value="C:Golgi apparatus"/>
    <property type="evidence" value="ECO:0007669"/>
    <property type="project" value="TreeGrafter"/>
</dbReference>
<keyword evidence="3" id="KW-1185">Reference proteome</keyword>
<gene>
    <name evidence="2" type="ORF">COEREDRAFT_89508</name>
</gene>
<name>A0A2G5B3F6_COERN</name>
<organism evidence="2 3">
    <name type="scientific">Coemansia reversa (strain ATCC 12441 / NRRL 1564)</name>
    <dbReference type="NCBI Taxonomy" id="763665"/>
    <lineage>
        <taxon>Eukaryota</taxon>
        <taxon>Fungi</taxon>
        <taxon>Fungi incertae sedis</taxon>
        <taxon>Zoopagomycota</taxon>
        <taxon>Kickxellomycotina</taxon>
        <taxon>Kickxellomycetes</taxon>
        <taxon>Kickxellales</taxon>
        <taxon>Kickxellaceae</taxon>
        <taxon>Coemansia</taxon>
    </lineage>
</organism>
<proteinExistence type="predicted"/>
<dbReference type="OrthoDB" id="192608at2759"/>
<dbReference type="GO" id="GO:0042147">
    <property type="term" value="P:retrograde transport, endosome to Golgi"/>
    <property type="evidence" value="ECO:0007669"/>
    <property type="project" value="TreeGrafter"/>
</dbReference>
<dbReference type="GO" id="GO:0006897">
    <property type="term" value="P:endocytosis"/>
    <property type="evidence" value="ECO:0007669"/>
    <property type="project" value="TreeGrafter"/>
</dbReference>
<dbReference type="SUPFAM" id="SSF48371">
    <property type="entry name" value="ARM repeat"/>
    <property type="match status" value="1"/>
</dbReference>
<dbReference type="GO" id="GO:0030139">
    <property type="term" value="C:endocytic vesicle"/>
    <property type="evidence" value="ECO:0007669"/>
    <property type="project" value="TreeGrafter"/>
</dbReference>
<dbReference type="STRING" id="763665.A0A2G5B3F6"/>
<feature type="region of interest" description="Disordered" evidence="1">
    <location>
        <begin position="298"/>
        <end position="370"/>
    </location>
</feature>
<dbReference type="InterPro" id="IPR046837">
    <property type="entry name" value="Laa1/Sip1/HEATR5-like_HEAT"/>
</dbReference>
<evidence type="ECO:0000256" key="1">
    <source>
        <dbReference type="SAM" id="MobiDB-lite"/>
    </source>
</evidence>
<dbReference type="InterPro" id="IPR016024">
    <property type="entry name" value="ARM-type_fold"/>
</dbReference>
<evidence type="ECO:0000313" key="2">
    <source>
        <dbReference type="EMBL" id="PIA13534.1"/>
    </source>
</evidence>
<evidence type="ECO:0008006" key="4">
    <source>
        <dbReference type="Google" id="ProtNLM"/>
    </source>
</evidence>
<protein>
    <recommendedName>
        <fullName evidence="4">ARM repeat-containing protein</fullName>
    </recommendedName>
</protein>
<dbReference type="GO" id="GO:0016020">
    <property type="term" value="C:membrane"/>
    <property type="evidence" value="ECO:0007669"/>
    <property type="project" value="TreeGrafter"/>
</dbReference>
<dbReference type="GO" id="GO:0005829">
    <property type="term" value="C:cytosol"/>
    <property type="evidence" value="ECO:0007669"/>
    <property type="project" value="GOC"/>
</dbReference>
<dbReference type="PANTHER" id="PTHR21663">
    <property type="entry name" value="HYPOTHETICAL HEAT DOMAIN-CONTAINING"/>
    <property type="match status" value="1"/>
</dbReference>
<dbReference type="GO" id="GO:0008104">
    <property type="term" value="P:intracellular protein localization"/>
    <property type="evidence" value="ECO:0007669"/>
    <property type="project" value="TreeGrafter"/>
</dbReference>
<dbReference type="Proteomes" id="UP000242474">
    <property type="component" value="Unassembled WGS sequence"/>
</dbReference>
<dbReference type="PANTHER" id="PTHR21663:SF0">
    <property type="entry name" value="HEAT REPEAT-CONTAINING PROTEIN 5B"/>
    <property type="match status" value="1"/>
</dbReference>
<accession>A0A2G5B3F6</accession>
<sequence>MTDQLEFDIEYYKQQEDAGGRELYIFKWLSSLEEYLETSAAEKTVSAQQEYLEELLLEIVTIPPAQQRKTGVKGNIGKILGSQTVPRPSRVVRGLVAKSLARLYELGQMHRMDNVIAAIHIVMQDKRSPQTPRLAALEIAGVLFEALGQRAGFRLLSSFNDFLAIGLRIIRTSAESVSVRVEATKMLARLLMGGGGKTATEQQARDCLRTLRPNLGHRSPLLVMVSAEALCCLAACTPYLSVAPSVASPSSNASPVIDPETFVAGLVPLLANPVLPVRRALGRLIAVIMAHNAALPQSNMAPSPPPVPITQSAAVSPRTPSASVRNSIDLRDSPTPRRGTLSLARVSDVRERNRQSPTPPAIGVHSPPPVKQQNISVSDGRWALERVLGWLGVPFSRHTTSRELRAGIADAYAALFDELGGQVVAAHYGVISGHLIAALAGVADAENGEGTARAVSLWLLHRVATLLPNEDARMHAASVLWETWIAHGTRGAGSCVAVALGEWRRLVIGETALDWDCATLEAWLAHPFEPVRVQAAAALGAWASGESGRAAQLAAQLATRLQQTCAEPGSERLCAGLALAISAVLETTDAMHVPQDLGEWIHALGVRLLNISGNSTQQRQQTAGWTLLAGATAWGAEFAQQRLPQWRRLWAMALPADGGFMTASMSWAERAHQLQRRNLALAHVLAALRQPEIGTQLSLDTGELATGLRAAMQFADNALDAPPPSESRTGEQQSLRAAVLDLHVCLRWRLAECLAKLAALGGISGHSALAGTAMRLAELAIAGPANMRALCDARFAVEHMSPSPSPSPAPQRLSRGSAGSSTWTYEVEVGVTSLLSEVVGDVESEQTRDFARGTVVAEPDWLNVATGTAGAATGLVDAAVQLWGSVFAGLAAQTQVAQLSGVAQRLNRLKFGSHRHMAALTNAVCGLAYASRKPMDGRVARAAADMAVAGLSLPSAQLRAAAGVAIGQLAAAVSAREANDGGAYIAHVLRQLSGLAIRARDRFARAGAAVALGALYARAGALVARGNQLRDVTVLLHSLASDNDPIVHTWALRALTDAALSAGYMFAPYARDTLRMALKLMLSDAHTVPFYASAIWVRGRDLSPSSVTQDSVLSAREMPASLSSQQLLLLMSDSDVHVSTAVASGRDAALTHPDSRVLSGRSADEPLPTPTSEYPYVCACDDVDATDARAALGQLVGALQVVLGPELYVDEQAQTAVTTVVRELRRALASVVPTADGRVPVIDPNARWETAVSYILSVQRQLLFTSAGIADNAQLNLLNFVQMCLRPVLRARCIAYYGLSERPIRLQRVAVTALESVLRLYGSQLFSATKQQSLENTKGSEVSDSCLLCEIVWDAACLHNNILDCIDSESLLLVSDLQTLIRTAVVLAFGTDSKQPFMLLPIIETLCAVITRFPSPNLPPLNHLLCGTDDDKNISAQKAGATVGGGTNDGDDDEAAAQFSLQTRHLAFAALLSTVDAVPKDTQNLLLPLLPDMLRVGYLAASLADRLPKLGCLGLGLLQRLVDLFASVDDPKMPEDSVLVVYQAQLDSALAATLPADLSKEKRVQEDVRRASMTLATSYLLAPRLVRDRMDMLRLLRHLAPQPIFEERKHVDKRVWRLPMQLHVVERLSILRVWARILIHASNGERDRKLNFLKESLLLHLPLLVEMWLAAVRDAVVVEIDTRDICEELDTLNLAQLRLDTIDNNSSLCPVDVGLGLVLGLDSADLRLLRSSMAVWFRYYLPPIIDALAILLGGPSLSSSLISESTDDWLASGRSELLRQLGESSDRALWLHLYNCNTDDVPSKSALLMLCAGLQHLPRTLNTTGNAANFMQLSSRNDGCGTDSCDPFIAKTIRDLIGVLDLDRFHITDDQTSNSVDLIMLAKLRMSQSLLTMIATLLSFNDRLHLGTVFSVSMDKVHADGTLLMDRGEVPWLLRELWARAVTTQLQGIAQLDGISANPSVADCELRLDVALKAMEVADSLMRLEQSSMDSCCKSTSLLLRNWLFDTNTSLEDSDLDVDTVSSLDRAIGYFTPFGAAVLRDIIIVWKSARNIMLVDLVDSPSAQLVVITALRVLARIIAMAYEDTSRFTTDSFAALEKLWFGMWSQSVASHIDTVEAASELLSFFVNLVENVTSHDADKLIKDDHHDKGNITQPSLMQTANSMLAQQLLGDENDNNSDCGDKNLTPILAVIARLCCGTTFVVHPVVRQRFVEAYGALLTGCLESNPSNSAIRLLEEVPACLQQQMNFEQCNADMIVSLARESIPLLARLVYGPNNVARAALNALVYFASASGYDTEDDTIKNNKYTCHTGVLATVLMLLLAMLPSADIVGAELGEHEQFVAESILCLATKCPILFKNIVRVLAAAHPDAKRRLEIAIRFGAGVPVENTNGTGQQQLQNNSTATVDGSVVTGFIATPDHPAIVLKNNFAI</sequence>